<keyword evidence="9" id="KW-0762">Sugar transport</keyword>
<feature type="region of interest" description="Disordered" evidence="6">
    <location>
        <begin position="1"/>
        <end position="69"/>
    </location>
</feature>
<comment type="caution">
    <text evidence="8">The sequence shown here is derived from an EMBL/GenBank/DDBJ whole genome shotgun (WGS) entry which is preliminary data.</text>
</comment>
<keyword evidence="9" id="KW-0813">Transport</keyword>
<evidence type="ECO:0000256" key="3">
    <source>
        <dbReference type="ARBA" id="ARBA00022692"/>
    </source>
</evidence>
<reference evidence="8" key="2">
    <citation type="submission" date="2020-09" db="EMBL/GenBank/DDBJ databases">
        <authorList>
            <person name="Sun Q."/>
            <person name="Ohkuma M."/>
        </authorList>
    </citation>
    <scope>NUCLEOTIDE SEQUENCE</scope>
    <source>
        <strain evidence="8">JCM 1480</strain>
    </source>
</reference>
<dbReference type="EMBL" id="JAFBCG010000001">
    <property type="protein sequence ID" value="MBM7802107.1"/>
    <property type="molecule type" value="Genomic_DNA"/>
</dbReference>
<feature type="transmembrane region" description="Helical" evidence="7">
    <location>
        <begin position="397"/>
        <end position="415"/>
    </location>
</feature>
<feature type="transmembrane region" description="Helical" evidence="7">
    <location>
        <begin position="79"/>
        <end position="104"/>
    </location>
</feature>
<dbReference type="InterPro" id="IPR001851">
    <property type="entry name" value="ABC_transp_permease"/>
</dbReference>
<evidence type="ECO:0000313" key="11">
    <source>
        <dbReference type="Proteomes" id="UP000746584"/>
    </source>
</evidence>
<reference evidence="8" key="1">
    <citation type="journal article" date="2014" name="Int. J. Syst. Evol. Microbiol.">
        <title>Complete genome sequence of Corynebacterium casei LMG S-19264T (=DSM 44701T), isolated from a smear-ripened cheese.</title>
        <authorList>
            <consortium name="US DOE Joint Genome Institute (JGI-PGF)"/>
            <person name="Walter F."/>
            <person name="Albersmeier A."/>
            <person name="Kalinowski J."/>
            <person name="Ruckert C."/>
        </authorList>
    </citation>
    <scope>NUCLEOTIDE SEQUENCE</scope>
    <source>
        <strain evidence="8">JCM 1480</strain>
    </source>
</reference>
<protein>
    <submittedName>
        <fullName evidence="8">ABC transporter permease</fullName>
    </submittedName>
    <submittedName>
        <fullName evidence="9">Simple sugar transport system permease protein</fullName>
    </submittedName>
</protein>
<keyword evidence="2" id="KW-1003">Cell membrane</keyword>
<dbReference type="EMBL" id="BMOI01000009">
    <property type="protein sequence ID" value="GGL04238.1"/>
    <property type="molecule type" value="Genomic_DNA"/>
</dbReference>
<dbReference type="Proteomes" id="UP000746584">
    <property type="component" value="Unassembled WGS sequence"/>
</dbReference>
<feature type="transmembrane region" description="Helical" evidence="7">
    <location>
        <begin position="421"/>
        <end position="447"/>
    </location>
</feature>
<dbReference type="GO" id="GO:0005886">
    <property type="term" value="C:plasma membrane"/>
    <property type="evidence" value="ECO:0007669"/>
    <property type="project" value="UniProtKB-SubCell"/>
</dbReference>
<dbReference type="AlphaFoldDB" id="A0A8H9KZF4"/>
<dbReference type="CDD" id="cd06580">
    <property type="entry name" value="TM_PBP1_transp_TpRbsC_like"/>
    <property type="match status" value="1"/>
</dbReference>
<keyword evidence="11" id="KW-1185">Reference proteome</keyword>
<evidence type="ECO:0000256" key="2">
    <source>
        <dbReference type="ARBA" id="ARBA00022475"/>
    </source>
</evidence>
<dbReference type="RefSeq" id="WP_372378919.1">
    <property type="nucleotide sequence ID" value="NZ_BMOI01000009.1"/>
</dbReference>
<proteinExistence type="predicted"/>
<dbReference type="Proteomes" id="UP000648535">
    <property type="component" value="Unassembled WGS sequence"/>
</dbReference>
<evidence type="ECO:0000313" key="9">
    <source>
        <dbReference type="EMBL" id="MBM7802107.1"/>
    </source>
</evidence>
<feature type="transmembrane region" description="Helical" evidence="7">
    <location>
        <begin position="336"/>
        <end position="362"/>
    </location>
</feature>
<feature type="compositionally biased region" description="Basic and acidic residues" evidence="6">
    <location>
        <begin position="33"/>
        <end position="47"/>
    </location>
</feature>
<evidence type="ECO:0000313" key="8">
    <source>
        <dbReference type="EMBL" id="GGL04238.1"/>
    </source>
</evidence>
<sequence>MTAQDPHNTAQDPHDTAQDPHNTAPDPHNTAQDPHDTAPVTDDRLQEEAATPHLMTDSATDSERRAGGGDRWSTALQSIVNGSVLVTVLAVVLALVACGILIAVTDENVRTAAGYFFARPTDTFQAIGSSVGGAYASLFQGSVVNFGASSFAQAIVPITRSLDYAVPLVAAGLGIAVSFRAGLFNIGGQGQILMGAAAAGWVGFSFDLPAVVHIPLTIIAGIVGGAVWGGIVGLLKARTGANEVVLTIMLNYVGLYLVSYMLRTPGLLQAKGSPNPISPAMKDSSVLPQLFGPRYGVDLGFVVAVIAVVVVWWLLNKSSLGFRFRTIGENPRAARVAGMSVPSLTIWVMLISGALVGIAGAYQVQGAVTSGFTSNIDAGIGFDAITVALLGRSKPWGVFWAAILFGVLKNGGYAMQAANGIPIDIVGVIQALIVLFIAAPPLVRAIFRIPQPGARRRTRTKQSKKAVAA</sequence>
<evidence type="ECO:0000256" key="5">
    <source>
        <dbReference type="ARBA" id="ARBA00023136"/>
    </source>
</evidence>
<feature type="compositionally biased region" description="Polar residues" evidence="6">
    <location>
        <begin position="1"/>
        <end position="11"/>
    </location>
</feature>
<keyword evidence="5 7" id="KW-0472">Membrane</keyword>
<evidence type="ECO:0000256" key="6">
    <source>
        <dbReference type="SAM" id="MobiDB-lite"/>
    </source>
</evidence>
<evidence type="ECO:0000256" key="1">
    <source>
        <dbReference type="ARBA" id="ARBA00004651"/>
    </source>
</evidence>
<feature type="transmembrane region" description="Helical" evidence="7">
    <location>
        <begin position="164"/>
        <end position="183"/>
    </location>
</feature>
<dbReference type="Pfam" id="PF02653">
    <property type="entry name" value="BPD_transp_2"/>
    <property type="match status" value="1"/>
</dbReference>
<keyword evidence="4 7" id="KW-1133">Transmembrane helix</keyword>
<gene>
    <name evidence="8" type="ORF">GCM10009769_23010</name>
    <name evidence="9" type="ORF">JOE58_001358</name>
</gene>
<evidence type="ECO:0000313" key="10">
    <source>
        <dbReference type="Proteomes" id="UP000648535"/>
    </source>
</evidence>
<name>A0A8H9KZF4_9MICO</name>
<dbReference type="PANTHER" id="PTHR47089:SF1">
    <property type="entry name" value="GUANOSINE ABC TRANSPORTER PERMEASE PROTEIN NUPP"/>
    <property type="match status" value="1"/>
</dbReference>
<reference evidence="9 11" key="3">
    <citation type="submission" date="2021-01" db="EMBL/GenBank/DDBJ databases">
        <title>Sequencing the genomes of 1000 actinobacteria strains.</title>
        <authorList>
            <person name="Klenk H.-P."/>
        </authorList>
    </citation>
    <scope>NUCLEOTIDE SEQUENCE [LARGE SCALE GENOMIC DNA]</scope>
    <source>
        <strain evidence="9 11">DSM 20542</strain>
    </source>
</reference>
<evidence type="ECO:0000256" key="4">
    <source>
        <dbReference type="ARBA" id="ARBA00022989"/>
    </source>
</evidence>
<feature type="transmembrane region" description="Helical" evidence="7">
    <location>
        <begin position="295"/>
        <end position="315"/>
    </location>
</feature>
<comment type="subcellular location">
    <subcellularLocation>
        <location evidence="1">Cell membrane</location>
        <topology evidence="1">Multi-pass membrane protein</topology>
    </subcellularLocation>
</comment>
<feature type="transmembrane region" description="Helical" evidence="7">
    <location>
        <begin position="244"/>
        <end position="262"/>
    </location>
</feature>
<evidence type="ECO:0000256" key="7">
    <source>
        <dbReference type="SAM" id="Phobius"/>
    </source>
</evidence>
<feature type="transmembrane region" description="Helical" evidence="7">
    <location>
        <begin position="368"/>
        <end position="390"/>
    </location>
</feature>
<organism evidence="8 10">
    <name type="scientific">Curtobacterium luteum</name>
    <dbReference type="NCBI Taxonomy" id="33881"/>
    <lineage>
        <taxon>Bacteria</taxon>
        <taxon>Bacillati</taxon>
        <taxon>Actinomycetota</taxon>
        <taxon>Actinomycetes</taxon>
        <taxon>Micrococcales</taxon>
        <taxon>Microbacteriaceae</taxon>
        <taxon>Curtobacterium</taxon>
    </lineage>
</organism>
<keyword evidence="3 7" id="KW-0812">Transmembrane</keyword>
<dbReference type="GO" id="GO:0022857">
    <property type="term" value="F:transmembrane transporter activity"/>
    <property type="evidence" value="ECO:0007669"/>
    <property type="project" value="InterPro"/>
</dbReference>
<dbReference type="PANTHER" id="PTHR47089">
    <property type="entry name" value="ABC TRANSPORTER, PERMEASE PROTEIN"/>
    <property type="match status" value="1"/>
</dbReference>
<feature type="transmembrane region" description="Helical" evidence="7">
    <location>
        <begin position="212"/>
        <end position="235"/>
    </location>
</feature>
<accession>A0A8H9KZF4</accession>